<dbReference type="InterPro" id="IPR022081">
    <property type="entry name" value="DUF3631"/>
</dbReference>
<feature type="domain" description="DUF3631" evidence="1">
    <location>
        <begin position="178"/>
        <end position="359"/>
    </location>
</feature>
<gene>
    <name evidence="2" type="ORF">H3V42_23845</name>
</gene>
<dbReference type="EMBL" id="CP060122">
    <property type="protein sequence ID" value="QNG49208.1"/>
    <property type="molecule type" value="Genomic_DNA"/>
</dbReference>
<protein>
    <submittedName>
        <fullName evidence="2">DUF3631 domain-containing protein</fullName>
    </submittedName>
</protein>
<evidence type="ECO:0000259" key="1">
    <source>
        <dbReference type="Pfam" id="PF12307"/>
    </source>
</evidence>
<accession>A0A9X7YGJ6</accession>
<sequence>MQTEAACIDGAELLDRIHTFTCRFICYPTEHASISHVLWIAHAHLMDAWFTTPRLAVLSPEKGSGKTRVLEIAAMLVPNALLSSNASPAYILRKISNQDDRPTILYDEIDTILGPTARGNEDLRGMVNSGYRRGAMVGRCYMDKGKVVPEELETFAAVALGGLGHLPDTIMSRSVIIRMRKRADGEKAEPLQPRIHEPEADILRNELAAWASSIVDLAKVAQPVMPDCITDRNADVWGPLFAVADLAGGAWPDAARKAATDAVLSSKMDERPSPGIQLLADIRTVFGDADRITTADLLDRLLADEEAPWGDMRGKKLDPRKLAEMLREYGIRSSTIRMPSGQTPKGYKREAFHDAWKRYLPASPTAATSTTSETNHANPVETGLAAGSEDDATAACGSNGGCVISNET</sequence>
<reference evidence="2 3" key="1">
    <citation type="submission" date="2020-07" db="EMBL/GenBank/DDBJ databases">
        <title>Whole genome sequence of Sphingobium yanoikuyae A3.</title>
        <authorList>
            <person name="Han S.-S."/>
        </authorList>
    </citation>
    <scope>NUCLEOTIDE SEQUENCE [LARGE SCALE GENOMIC DNA]</scope>
    <source>
        <strain evidence="2 3">A3</strain>
    </source>
</reference>
<dbReference type="Pfam" id="PF12307">
    <property type="entry name" value="DUF3631"/>
    <property type="match status" value="1"/>
</dbReference>
<organism evidence="2 3">
    <name type="scientific">Sphingobium yanoikuyae</name>
    <name type="common">Sphingomonas yanoikuyae</name>
    <dbReference type="NCBI Taxonomy" id="13690"/>
    <lineage>
        <taxon>Bacteria</taxon>
        <taxon>Pseudomonadati</taxon>
        <taxon>Pseudomonadota</taxon>
        <taxon>Alphaproteobacteria</taxon>
        <taxon>Sphingomonadales</taxon>
        <taxon>Sphingomonadaceae</taxon>
        <taxon>Sphingobium</taxon>
    </lineage>
</organism>
<evidence type="ECO:0000313" key="3">
    <source>
        <dbReference type="Proteomes" id="UP000515377"/>
    </source>
</evidence>
<proteinExistence type="predicted"/>
<dbReference type="Proteomes" id="UP000515377">
    <property type="component" value="Chromosome"/>
</dbReference>
<evidence type="ECO:0000313" key="2">
    <source>
        <dbReference type="EMBL" id="QNG49208.1"/>
    </source>
</evidence>
<dbReference type="AlphaFoldDB" id="A0A9X7YGJ6"/>
<name>A0A9X7YGJ6_SPHYA</name>